<dbReference type="Proteomes" id="UP000028549">
    <property type="component" value="Unassembled WGS sequence"/>
</dbReference>
<keyword evidence="9" id="KW-1185">Reference proteome</keyword>
<evidence type="ECO:0000256" key="4">
    <source>
        <dbReference type="ARBA" id="ARBA00023125"/>
    </source>
</evidence>
<dbReference type="Pfam" id="PF08281">
    <property type="entry name" value="Sigma70_r4_2"/>
    <property type="match status" value="1"/>
</dbReference>
<keyword evidence="4" id="KW-0238">DNA-binding</keyword>
<keyword evidence="5" id="KW-0804">Transcription</keyword>
<dbReference type="CDD" id="cd06171">
    <property type="entry name" value="Sigma70_r4"/>
    <property type="match status" value="1"/>
</dbReference>
<evidence type="ECO:0000256" key="3">
    <source>
        <dbReference type="ARBA" id="ARBA00023082"/>
    </source>
</evidence>
<dbReference type="STRING" id="246786.GS18_0210660"/>
<dbReference type="Gene3D" id="1.10.10.10">
    <property type="entry name" value="Winged helix-like DNA-binding domain superfamily/Winged helix DNA-binding domain"/>
    <property type="match status" value="1"/>
</dbReference>
<dbReference type="SUPFAM" id="SSF88946">
    <property type="entry name" value="Sigma2 domain of RNA polymerase sigma factors"/>
    <property type="match status" value="1"/>
</dbReference>
<accession>A0A084GW74</accession>
<dbReference type="AlphaFoldDB" id="A0A084GW74"/>
<gene>
    <name evidence="8" type="ORF">GS18_0210660</name>
</gene>
<dbReference type="OrthoDB" id="306910at2"/>
<dbReference type="PANTHER" id="PTHR43133">
    <property type="entry name" value="RNA POLYMERASE ECF-TYPE SIGMA FACTO"/>
    <property type="match status" value="1"/>
</dbReference>
<dbReference type="InterPro" id="IPR013249">
    <property type="entry name" value="RNA_pol_sigma70_r4_t2"/>
</dbReference>
<evidence type="ECO:0000313" key="8">
    <source>
        <dbReference type="EMBL" id="KEZ51586.1"/>
    </source>
</evidence>
<dbReference type="SUPFAM" id="SSF88659">
    <property type="entry name" value="Sigma3 and sigma4 domains of RNA polymerase sigma factors"/>
    <property type="match status" value="1"/>
</dbReference>
<dbReference type="InterPro" id="IPR039425">
    <property type="entry name" value="RNA_pol_sigma-70-like"/>
</dbReference>
<reference evidence="8 9" key="1">
    <citation type="journal article" date="2005" name="Int. J. Syst. Evol. Microbiol.">
        <title>Bacillus cibi sp. nov., isolated from jeotgal, a traditional Korean fermented seafood.</title>
        <authorList>
            <person name="Yoon J.H."/>
            <person name="Lee C.H."/>
            <person name="Oh T.K."/>
        </authorList>
    </citation>
    <scope>NUCLEOTIDE SEQUENCE [LARGE SCALE GENOMIC DNA]</scope>
    <source>
        <strain evidence="8 9">DSM 16189</strain>
    </source>
</reference>
<evidence type="ECO:0000256" key="5">
    <source>
        <dbReference type="ARBA" id="ARBA00023163"/>
    </source>
</evidence>
<protein>
    <submittedName>
        <fullName evidence="8">RNA polymerase subunit sigma-24</fullName>
    </submittedName>
</protein>
<dbReference type="PANTHER" id="PTHR43133:SF8">
    <property type="entry name" value="RNA POLYMERASE SIGMA FACTOR HI_1459-RELATED"/>
    <property type="match status" value="1"/>
</dbReference>
<feature type="domain" description="RNA polymerase sigma factor 70 region 4 type 2" evidence="7">
    <location>
        <begin position="108"/>
        <end position="160"/>
    </location>
</feature>
<keyword evidence="2" id="KW-0805">Transcription regulation</keyword>
<comment type="caution">
    <text evidence="8">The sequence shown here is derived from an EMBL/GenBank/DDBJ whole genome shotgun (WGS) entry which is preliminary data.</text>
</comment>
<name>A0A084GW74_METID</name>
<keyword evidence="3" id="KW-0731">Sigma factor</keyword>
<dbReference type="Gene3D" id="1.10.1740.10">
    <property type="match status" value="1"/>
</dbReference>
<dbReference type="GO" id="GO:0016987">
    <property type="term" value="F:sigma factor activity"/>
    <property type="evidence" value="ECO:0007669"/>
    <property type="project" value="UniProtKB-KW"/>
</dbReference>
<dbReference type="InterPro" id="IPR014284">
    <property type="entry name" value="RNA_pol_sigma-70_dom"/>
</dbReference>
<dbReference type="EMBL" id="JNVC02000005">
    <property type="protein sequence ID" value="KEZ51586.1"/>
    <property type="molecule type" value="Genomic_DNA"/>
</dbReference>
<evidence type="ECO:0000259" key="6">
    <source>
        <dbReference type="Pfam" id="PF04542"/>
    </source>
</evidence>
<dbReference type="InterPro" id="IPR013324">
    <property type="entry name" value="RNA_pol_sigma_r3/r4-like"/>
</dbReference>
<dbReference type="InterPro" id="IPR007627">
    <property type="entry name" value="RNA_pol_sigma70_r2"/>
</dbReference>
<evidence type="ECO:0000256" key="2">
    <source>
        <dbReference type="ARBA" id="ARBA00023015"/>
    </source>
</evidence>
<proteinExistence type="inferred from homology"/>
<sequence>MEDARKTEIEEWYSQYHQTIFKYILMMTKDYQQAEDLTHETFIKAFRQHHSFRQESSPKTWLFRIAHNVTVDYARKQKPVRLVMELFRQKKDTSLLPEHFVEMKENSRELYQALEMLKDSHREVIILRKIKGFSISETCAILGWSETKVKSTLSRAILALEKTLTKEGYQDEQRSKLL</sequence>
<dbReference type="GO" id="GO:0006352">
    <property type="term" value="P:DNA-templated transcription initiation"/>
    <property type="evidence" value="ECO:0007669"/>
    <property type="project" value="InterPro"/>
</dbReference>
<evidence type="ECO:0000259" key="7">
    <source>
        <dbReference type="Pfam" id="PF08281"/>
    </source>
</evidence>
<organism evidence="8 9">
    <name type="scientific">Metabacillus indicus</name>
    <name type="common">Bacillus indicus</name>
    <dbReference type="NCBI Taxonomy" id="246786"/>
    <lineage>
        <taxon>Bacteria</taxon>
        <taxon>Bacillati</taxon>
        <taxon>Bacillota</taxon>
        <taxon>Bacilli</taxon>
        <taxon>Bacillales</taxon>
        <taxon>Bacillaceae</taxon>
        <taxon>Metabacillus</taxon>
    </lineage>
</organism>
<comment type="similarity">
    <text evidence="1">Belongs to the sigma-70 factor family. ECF subfamily.</text>
</comment>
<dbReference type="NCBIfam" id="TIGR02937">
    <property type="entry name" value="sigma70-ECF"/>
    <property type="match status" value="1"/>
</dbReference>
<dbReference type="InterPro" id="IPR013325">
    <property type="entry name" value="RNA_pol_sigma_r2"/>
</dbReference>
<feature type="domain" description="RNA polymerase sigma-70 region 2" evidence="6">
    <location>
        <begin position="13"/>
        <end position="78"/>
    </location>
</feature>
<evidence type="ECO:0000313" key="9">
    <source>
        <dbReference type="Proteomes" id="UP000028549"/>
    </source>
</evidence>
<dbReference type="InterPro" id="IPR036388">
    <property type="entry name" value="WH-like_DNA-bd_sf"/>
</dbReference>
<evidence type="ECO:0000256" key="1">
    <source>
        <dbReference type="ARBA" id="ARBA00010641"/>
    </source>
</evidence>
<dbReference type="Pfam" id="PF04542">
    <property type="entry name" value="Sigma70_r2"/>
    <property type="match status" value="1"/>
</dbReference>
<dbReference type="RefSeq" id="WP_035206996.1">
    <property type="nucleotide sequence ID" value="NZ_JNVC02000005.1"/>
</dbReference>
<dbReference type="GO" id="GO:0003677">
    <property type="term" value="F:DNA binding"/>
    <property type="evidence" value="ECO:0007669"/>
    <property type="project" value="UniProtKB-KW"/>
</dbReference>